<feature type="chain" id="PRO_5031216938" description="Xaa-Pro dipeptidyl-peptidase C-terminal domain-containing protein" evidence="2">
    <location>
        <begin position="27"/>
        <end position="627"/>
    </location>
</feature>
<dbReference type="Gene3D" id="3.40.50.1820">
    <property type="entry name" value="alpha/beta hydrolase"/>
    <property type="match status" value="1"/>
</dbReference>
<dbReference type="RefSeq" id="WP_183884550.1">
    <property type="nucleotide sequence ID" value="NZ_JACHCE010000010.1"/>
</dbReference>
<accession>A0A7W8ZR97</accession>
<dbReference type="PANTHER" id="PTHR43056">
    <property type="entry name" value="PEPTIDASE S9 PROLYL OLIGOPEPTIDASE"/>
    <property type="match status" value="1"/>
</dbReference>
<dbReference type="Pfam" id="PF02129">
    <property type="entry name" value="Peptidase_S15"/>
    <property type="match status" value="1"/>
</dbReference>
<dbReference type="SUPFAM" id="SSF49785">
    <property type="entry name" value="Galactose-binding domain-like"/>
    <property type="match status" value="1"/>
</dbReference>
<keyword evidence="1" id="KW-0378">Hydrolase</keyword>
<evidence type="ECO:0000259" key="3">
    <source>
        <dbReference type="SMART" id="SM00939"/>
    </source>
</evidence>
<dbReference type="Gene3D" id="2.60.120.260">
    <property type="entry name" value="Galactose-binding domain-like"/>
    <property type="match status" value="1"/>
</dbReference>
<organism evidence="4 5">
    <name type="scientific">Pedobacter cryoconitis</name>
    <dbReference type="NCBI Taxonomy" id="188932"/>
    <lineage>
        <taxon>Bacteria</taxon>
        <taxon>Pseudomonadati</taxon>
        <taxon>Bacteroidota</taxon>
        <taxon>Sphingobacteriia</taxon>
        <taxon>Sphingobacteriales</taxon>
        <taxon>Sphingobacteriaceae</taxon>
        <taxon>Pedobacter</taxon>
    </lineage>
</organism>
<keyword evidence="2" id="KW-0732">Signal</keyword>
<evidence type="ECO:0000313" key="4">
    <source>
        <dbReference type="EMBL" id="MBB5638741.1"/>
    </source>
</evidence>
<evidence type="ECO:0000256" key="1">
    <source>
        <dbReference type="ARBA" id="ARBA00022801"/>
    </source>
</evidence>
<dbReference type="InterPro" id="IPR013736">
    <property type="entry name" value="Xaa-Pro_dipept_C"/>
</dbReference>
<dbReference type="EMBL" id="JACHCE010000010">
    <property type="protein sequence ID" value="MBB5638741.1"/>
    <property type="molecule type" value="Genomic_DNA"/>
</dbReference>
<proteinExistence type="predicted"/>
<protein>
    <recommendedName>
        <fullName evidence="3">Xaa-Pro dipeptidyl-peptidase C-terminal domain-containing protein</fullName>
    </recommendedName>
</protein>
<gene>
    <name evidence="4" type="ORF">HDE68_004676</name>
</gene>
<sequence length="627" mass="71012">MLRNIRIRLLLNGLLLLSGFSGYTQGVTNNPDSVYIRTNYTKIERLIPMRDGVRLFTSIYIPKDKAEKYPFIINRTPYSVAPYGAEKYRTNLGPSSLFIREGYIFVYQDVRGKWMSEGNFVDTRPFNPQKKGKNQIDESSDTYDTIDWLIKNIPGNNGKAGAWGISYPGFYATASILSNHPALKAVSPQAPVTDWYVGDDITHNGAFFLGNFMFFSTFGQIRPQPTIKAPERLNLGTEDGYQFFLKEGTFTNLNDKYYKNQIPVWHEFMKHGNYDQFWQSRTPLPHLKGVKPAVLTVGGWFDAEDLYGPLKTFEAINKQNSNPDNILVMGPWAHGGWARSSGSSLGNVDFGSETSVYYREKIEFPFFNEHLKGKVTAGLPRVIVFETGTNQWKNYKVWPPAEAKDVDLYLSPGHTLSLNPAAGSGAYDEYVSDPEKPVPFTSEIRISPGREYMIEDQRFAAFRPDVMVYSSPVLDKDVTIAGHILADLFVSVTGTDADFVVKLIDVYPDSTMNRKNTPAHIKLSGFQQLVRGDVIRAKYRNSLSKPEPLVPGQVTEVKFELQDANHTFLKGHRIMVQVQSSWFPLVDRNPNQFMDIYQAKPADYLKATHRIYTAGEKQSHLTLKVVE</sequence>
<dbReference type="InterPro" id="IPR000383">
    <property type="entry name" value="Xaa-Pro-like_dom"/>
</dbReference>
<dbReference type="GO" id="GO:0008239">
    <property type="term" value="F:dipeptidyl-peptidase activity"/>
    <property type="evidence" value="ECO:0007669"/>
    <property type="project" value="InterPro"/>
</dbReference>
<dbReference type="SMART" id="SM00939">
    <property type="entry name" value="PepX_C"/>
    <property type="match status" value="1"/>
</dbReference>
<comment type="caution">
    <text evidence="4">The sequence shown here is derived from an EMBL/GenBank/DDBJ whole genome shotgun (WGS) entry which is preliminary data.</text>
</comment>
<dbReference type="NCBIfam" id="TIGR00976">
    <property type="entry name" value="CocE_NonD"/>
    <property type="match status" value="1"/>
</dbReference>
<dbReference type="InterPro" id="IPR029058">
    <property type="entry name" value="AB_hydrolase_fold"/>
</dbReference>
<reference evidence="4 5" key="1">
    <citation type="submission" date="2020-08" db="EMBL/GenBank/DDBJ databases">
        <title>Genomic Encyclopedia of Type Strains, Phase IV (KMG-V): Genome sequencing to study the core and pangenomes of soil and plant-associated prokaryotes.</title>
        <authorList>
            <person name="Whitman W."/>
        </authorList>
    </citation>
    <scope>NUCLEOTIDE SEQUENCE [LARGE SCALE GENOMIC DNA]</scope>
    <source>
        <strain evidence="4 5">S3M1</strain>
    </source>
</reference>
<dbReference type="Proteomes" id="UP000537204">
    <property type="component" value="Unassembled WGS sequence"/>
</dbReference>
<dbReference type="PANTHER" id="PTHR43056:SF10">
    <property type="entry name" value="COCE_NOND FAMILY, PUTATIVE (AFU_ORTHOLOGUE AFUA_7G00600)-RELATED"/>
    <property type="match status" value="1"/>
</dbReference>
<feature type="domain" description="Xaa-Pro dipeptidyl-peptidase C-terminal" evidence="3">
    <location>
        <begin position="364"/>
        <end position="622"/>
    </location>
</feature>
<dbReference type="InterPro" id="IPR050585">
    <property type="entry name" value="Xaa-Pro_dipeptidyl-ppase/CocE"/>
</dbReference>
<dbReference type="InterPro" id="IPR008979">
    <property type="entry name" value="Galactose-bd-like_sf"/>
</dbReference>
<dbReference type="AlphaFoldDB" id="A0A7W8ZR97"/>
<evidence type="ECO:0000313" key="5">
    <source>
        <dbReference type="Proteomes" id="UP000537204"/>
    </source>
</evidence>
<dbReference type="SUPFAM" id="SSF53474">
    <property type="entry name" value="alpha/beta-Hydrolases"/>
    <property type="match status" value="1"/>
</dbReference>
<dbReference type="InterPro" id="IPR005674">
    <property type="entry name" value="CocE/Ser_esterase"/>
</dbReference>
<feature type="signal peptide" evidence="2">
    <location>
        <begin position="1"/>
        <end position="26"/>
    </location>
</feature>
<dbReference type="Gene3D" id="1.10.3020.10">
    <property type="entry name" value="alpha-amino acid ester hydrolase ( Helical cap domain)"/>
    <property type="match status" value="1"/>
</dbReference>
<evidence type="ECO:0000256" key="2">
    <source>
        <dbReference type="SAM" id="SignalP"/>
    </source>
</evidence>
<dbReference type="Pfam" id="PF08530">
    <property type="entry name" value="PepX_C"/>
    <property type="match status" value="1"/>
</dbReference>
<name>A0A7W8ZR97_9SPHI</name>